<dbReference type="GeneID" id="14377196"/>
<organism evidence="1 2">
    <name type="scientific">Halovivax ruber (strain DSM 18193 / JCM 13892 / XH-70)</name>
    <dbReference type="NCBI Taxonomy" id="797302"/>
    <lineage>
        <taxon>Archaea</taxon>
        <taxon>Methanobacteriati</taxon>
        <taxon>Methanobacteriota</taxon>
        <taxon>Stenosarchaea group</taxon>
        <taxon>Halobacteria</taxon>
        <taxon>Halobacteriales</taxon>
        <taxon>Natrialbaceae</taxon>
        <taxon>Halovivax</taxon>
    </lineage>
</organism>
<protein>
    <submittedName>
        <fullName evidence="1">Uncharacterized protein</fullName>
    </submittedName>
</protein>
<keyword evidence="2" id="KW-1185">Reference proteome</keyword>
<dbReference type="Proteomes" id="UP000010846">
    <property type="component" value="Chromosome"/>
</dbReference>
<dbReference type="AlphaFoldDB" id="L0IED1"/>
<reference evidence="1" key="1">
    <citation type="submission" date="2011-09" db="EMBL/GenBank/DDBJ databases">
        <title>Complete sequence of Halovivax ruber XH-70.</title>
        <authorList>
            <consortium name="US DOE Joint Genome Institute"/>
            <person name="Lucas S."/>
            <person name="Han J."/>
            <person name="Lapidus A."/>
            <person name="Cheng J.-F."/>
            <person name="Goodwin L."/>
            <person name="Pitluck S."/>
            <person name="Peters L."/>
            <person name="Mikhailova N."/>
            <person name="Davenport K."/>
            <person name="Detter J.C."/>
            <person name="Han C."/>
            <person name="Tapia R."/>
            <person name="Land M."/>
            <person name="Hauser L."/>
            <person name="Kyrpides N."/>
            <person name="Ivanova N."/>
            <person name="Pagani I."/>
            <person name="Sproer C."/>
            <person name="Anderson I."/>
            <person name="Woyke T."/>
        </authorList>
    </citation>
    <scope>NUCLEOTIDE SEQUENCE</scope>
    <source>
        <strain evidence="1">XH-70</strain>
    </source>
</reference>
<proteinExistence type="predicted"/>
<dbReference type="STRING" id="797302.Halru_2620"/>
<evidence type="ECO:0000313" key="1">
    <source>
        <dbReference type="EMBL" id="AGB17198.1"/>
    </source>
</evidence>
<dbReference type="RefSeq" id="WP_007702471.1">
    <property type="nucleotide sequence ID" value="NC_019964.1"/>
</dbReference>
<evidence type="ECO:0000313" key="2">
    <source>
        <dbReference type="Proteomes" id="UP000010846"/>
    </source>
</evidence>
<accession>L0IED1</accession>
<dbReference type="OrthoDB" id="190881at2157"/>
<dbReference type="HOGENOM" id="CLU_2783969_0_0_2"/>
<dbReference type="EMBL" id="CP003050">
    <property type="protein sequence ID" value="AGB17198.1"/>
    <property type="molecule type" value="Genomic_DNA"/>
</dbReference>
<name>L0IED1_HALRX</name>
<dbReference type="KEGG" id="hru:Halru_2620"/>
<sequence>MAADEAAFNGKENLLETLLADFRERYVEEHGEEPPEAILHDARRDILRSLAKKGRDEHRDVYDALADE</sequence>
<gene>
    <name evidence="1" type="ordered locus">Halru_2620</name>
</gene>